<evidence type="ECO:0000259" key="2">
    <source>
        <dbReference type="Pfam" id="PF19050"/>
    </source>
</evidence>
<accession>A0A7S9LV71</accession>
<protein>
    <submittedName>
        <fullName evidence="3">Alkaline phosphatase family protein</fullName>
    </submittedName>
</protein>
<feature type="domain" description="PhoD-like phosphatase" evidence="2">
    <location>
        <begin position="113"/>
        <end position="326"/>
    </location>
</feature>
<dbReference type="Proteomes" id="UP000594800">
    <property type="component" value="Chromosome"/>
</dbReference>
<gene>
    <name evidence="3" type="ORF">I0K15_09155</name>
</gene>
<proteinExistence type="predicted"/>
<evidence type="ECO:0000313" key="3">
    <source>
        <dbReference type="EMBL" id="QPH55869.1"/>
    </source>
</evidence>
<keyword evidence="4" id="KW-1185">Reference proteome</keyword>
<evidence type="ECO:0000256" key="1">
    <source>
        <dbReference type="SAM" id="MobiDB-lite"/>
    </source>
</evidence>
<dbReference type="KEGG" id="poz:I0K15_09155"/>
<dbReference type="PANTHER" id="PTHR46689">
    <property type="entry name" value="MEMBRANE PROTEIN, PUTATIVE-RELATED"/>
    <property type="match status" value="1"/>
</dbReference>
<dbReference type="Pfam" id="PF19050">
    <property type="entry name" value="PhoD_2"/>
    <property type="match status" value="1"/>
</dbReference>
<name>A0A7S9LV71_9RHOB</name>
<evidence type="ECO:0000313" key="4">
    <source>
        <dbReference type="Proteomes" id="UP000594800"/>
    </source>
</evidence>
<feature type="region of interest" description="Disordered" evidence="1">
    <location>
        <begin position="470"/>
        <end position="489"/>
    </location>
</feature>
<dbReference type="PANTHER" id="PTHR46689:SF1">
    <property type="entry name" value="PHOD-LIKE PHOSPHATASE DOMAIN-CONTAINING PROTEIN"/>
    <property type="match status" value="1"/>
</dbReference>
<dbReference type="SUPFAM" id="SSF56300">
    <property type="entry name" value="Metallo-dependent phosphatases"/>
    <property type="match status" value="1"/>
</dbReference>
<dbReference type="GO" id="GO:0016020">
    <property type="term" value="C:membrane"/>
    <property type="evidence" value="ECO:0007669"/>
    <property type="project" value="TreeGrafter"/>
</dbReference>
<sequence>MTKTTLIAGPLLIAREATDQGVSVRVVVIVADDQPCPPIAVDGGETVEPQVLYEGFGRRAHGADLVLPPRADAAYLVGDDRYPVMADLTGDLRLAYVSCNGEEDESTDWPLESRNVMWQRLCEDHDAAPFALLMQGGDQIYADDILYSHPEIERWEEADPDDKHSFDWTEEMRQAAEEHLLDRYIDLYSQPTIAYMLARVPSVMMWDDHDIFDGWGSHPAPKQESAVGQGLFAISRRMFDLFQQGRGEALEPEGAGVCFTGPGFSVLAPDLRSHRTRDTVMQEVGWCWFEERLEANRDGKRCFIMSSVPALGPRLSWVEFVIDTFWPGVNKYEDDLRDQWQSRAHRKEWQRFLRTIATEMEEHRQPCTLLSGEIHVATRAEMRLKDGQRLHQLVSSGISHNAPGGGYARMLGTLAYFGEDPLSGYPITIHPPSGQKHRYVSQRNYLRLTRSGHAWSADWVFEEDGVSRTLDLGTDPEPAGRPLAEAASS</sequence>
<dbReference type="CDD" id="cd07389">
    <property type="entry name" value="MPP_PhoD"/>
    <property type="match status" value="1"/>
</dbReference>
<dbReference type="InterPro" id="IPR018946">
    <property type="entry name" value="PhoD-like_MPP"/>
</dbReference>
<reference evidence="3 4" key="1">
    <citation type="submission" date="2020-11" db="EMBL/GenBank/DDBJ databases">
        <title>Description of Pontivivens ytuae sp. nov. isolated from deep sea sediment of Mariana Trench.</title>
        <authorList>
            <person name="Wang Z."/>
            <person name="Sun Q.-L."/>
            <person name="Xu X.-D."/>
            <person name="Tang Y.-Z."/>
            <person name="Zhang J."/>
        </authorList>
    </citation>
    <scope>NUCLEOTIDE SEQUENCE [LARGE SCALE GENOMIC DNA]</scope>
    <source>
        <strain evidence="3 4">MT2928</strain>
    </source>
</reference>
<dbReference type="InterPro" id="IPR038607">
    <property type="entry name" value="PhoD-like_sf"/>
</dbReference>
<dbReference type="InterPro" id="IPR043904">
    <property type="entry name" value="PhoD_2-like"/>
</dbReference>
<dbReference type="RefSeq" id="WP_196105131.1">
    <property type="nucleotide sequence ID" value="NZ_CP064942.1"/>
</dbReference>
<dbReference type="InterPro" id="IPR029052">
    <property type="entry name" value="Metallo-depent_PP-like"/>
</dbReference>
<organism evidence="3 4">
    <name type="scientific">Pontivivens ytuae</name>
    <dbReference type="NCBI Taxonomy" id="2789856"/>
    <lineage>
        <taxon>Bacteria</taxon>
        <taxon>Pseudomonadati</taxon>
        <taxon>Pseudomonadota</taxon>
        <taxon>Alphaproteobacteria</taxon>
        <taxon>Rhodobacterales</taxon>
        <taxon>Paracoccaceae</taxon>
        <taxon>Pontivivens</taxon>
    </lineage>
</organism>
<dbReference type="AlphaFoldDB" id="A0A7S9LV71"/>
<dbReference type="EMBL" id="CP064942">
    <property type="protein sequence ID" value="QPH55869.1"/>
    <property type="molecule type" value="Genomic_DNA"/>
</dbReference>
<dbReference type="Gene3D" id="3.60.21.70">
    <property type="entry name" value="PhoD-like phosphatase"/>
    <property type="match status" value="1"/>
</dbReference>